<dbReference type="InterPro" id="IPR000843">
    <property type="entry name" value="HTH_LacI"/>
</dbReference>
<dbReference type="EMBL" id="JACLHY010000003">
    <property type="protein sequence ID" value="MBC8767286.1"/>
    <property type="molecule type" value="Genomic_DNA"/>
</dbReference>
<keyword evidence="1" id="KW-0805">Transcription regulation</keyword>
<organism evidence="5 6">
    <name type="scientific">Arenibacter arenosicollis</name>
    <dbReference type="NCBI Taxonomy" id="2762274"/>
    <lineage>
        <taxon>Bacteria</taxon>
        <taxon>Pseudomonadati</taxon>
        <taxon>Bacteroidota</taxon>
        <taxon>Flavobacteriia</taxon>
        <taxon>Flavobacteriales</taxon>
        <taxon>Flavobacteriaceae</taxon>
        <taxon>Arenibacter</taxon>
    </lineage>
</organism>
<dbReference type="InterPro" id="IPR010982">
    <property type="entry name" value="Lambda_DNA-bd_dom_sf"/>
</dbReference>
<gene>
    <name evidence="5" type="ORF">H4O18_04715</name>
</gene>
<evidence type="ECO:0000313" key="6">
    <source>
        <dbReference type="Proteomes" id="UP000618952"/>
    </source>
</evidence>
<keyword evidence="3" id="KW-0804">Transcription</keyword>
<keyword evidence="6" id="KW-1185">Reference proteome</keyword>
<protein>
    <submittedName>
        <fullName evidence="5">LacI family DNA-binding transcriptional regulator</fullName>
    </submittedName>
</protein>
<dbReference type="InterPro" id="IPR028082">
    <property type="entry name" value="Peripla_BP_I"/>
</dbReference>
<dbReference type="SMART" id="SM00354">
    <property type="entry name" value="HTH_LACI"/>
    <property type="match status" value="1"/>
</dbReference>
<proteinExistence type="predicted"/>
<evidence type="ECO:0000259" key="4">
    <source>
        <dbReference type="PROSITE" id="PS50932"/>
    </source>
</evidence>
<dbReference type="PANTHER" id="PTHR30146">
    <property type="entry name" value="LACI-RELATED TRANSCRIPTIONAL REPRESSOR"/>
    <property type="match status" value="1"/>
</dbReference>
<evidence type="ECO:0000256" key="3">
    <source>
        <dbReference type="ARBA" id="ARBA00023163"/>
    </source>
</evidence>
<dbReference type="GO" id="GO:0003677">
    <property type="term" value="F:DNA binding"/>
    <property type="evidence" value="ECO:0007669"/>
    <property type="project" value="UniProtKB-KW"/>
</dbReference>
<dbReference type="RefSeq" id="WP_187581960.1">
    <property type="nucleotide sequence ID" value="NZ_JACLHY010000003.1"/>
</dbReference>
<evidence type="ECO:0000256" key="2">
    <source>
        <dbReference type="ARBA" id="ARBA00023125"/>
    </source>
</evidence>
<dbReference type="PANTHER" id="PTHR30146:SF109">
    <property type="entry name" value="HTH-TYPE TRANSCRIPTIONAL REGULATOR GALS"/>
    <property type="match status" value="1"/>
</dbReference>
<dbReference type="Pfam" id="PF00356">
    <property type="entry name" value="LacI"/>
    <property type="match status" value="1"/>
</dbReference>
<evidence type="ECO:0000313" key="5">
    <source>
        <dbReference type="EMBL" id="MBC8767286.1"/>
    </source>
</evidence>
<sequence length="338" mass="38310">MKPKTSLKDIAKIVGVSIPLVSYVLSNKGKENRVSEKTAKKIREVAKELNYHPNWNARSLKTNKTRSIGVIVADISNPFFSNLARTIEDEAFSQDYTVIFGSSDEKVEKFNKVLDFLKMRQVDGFIIAAPEGSKDIIAELTKADIPFVLIDRFFNDLNTNYVTVDNFKASMQATNYLLGKGNKKIGAVLYESTLHHYQERHLGYLEALKQAGLPENAEFIKRINHRSLKTEMKRVVKELVQDAGVDAIYFHTNTLAEEGLTQMLALDRKILKKINVVVFDQNSSYNFLEDPIPYLHQPIKKIGQKALRILVGQIEDPTQAIQQISFETQLESSSLKTE</sequence>
<comment type="caution">
    <text evidence="5">The sequence shown here is derived from an EMBL/GenBank/DDBJ whole genome shotgun (WGS) entry which is preliminary data.</text>
</comment>
<reference evidence="5 6" key="1">
    <citation type="submission" date="2020-08" db="EMBL/GenBank/DDBJ databases">
        <title>Arenibacter gaetbuli sp. nov., isolated from a sand dune.</title>
        <authorList>
            <person name="Park S."/>
            <person name="Yoon J.-H."/>
        </authorList>
    </citation>
    <scope>NUCLEOTIDE SEQUENCE [LARGE SCALE GENOMIC DNA]</scope>
    <source>
        <strain evidence="5 6">BSSL-BM3</strain>
    </source>
</reference>
<dbReference type="InterPro" id="IPR001761">
    <property type="entry name" value="Peripla_BP/Lac1_sug-bd_dom"/>
</dbReference>
<accession>A0ABR7QJC2</accession>
<dbReference type="PROSITE" id="PS50932">
    <property type="entry name" value="HTH_LACI_2"/>
    <property type="match status" value="1"/>
</dbReference>
<dbReference type="Gene3D" id="1.10.260.40">
    <property type="entry name" value="lambda repressor-like DNA-binding domains"/>
    <property type="match status" value="1"/>
</dbReference>
<feature type="domain" description="HTH lacI-type" evidence="4">
    <location>
        <begin position="5"/>
        <end position="62"/>
    </location>
</feature>
<dbReference type="Gene3D" id="3.40.50.2300">
    <property type="match status" value="2"/>
</dbReference>
<keyword evidence="2 5" id="KW-0238">DNA-binding</keyword>
<dbReference type="Proteomes" id="UP000618952">
    <property type="component" value="Unassembled WGS sequence"/>
</dbReference>
<dbReference type="SUPFAM" id="SSF53822">
    <property type="entry name" value="Periplasmic binding protein-like I"/>
    <property type="match status" value="1"/>
</dbReference>
<dbReference type="Pfam" id="PF00532">
    <property type="entry name" value="Peripla_BP_1"/>
    <property type="match status" value="1"/>
</dbReference>
<name>A0ABR7QJC2_9FLAO</name>
<dbReference type="SUPFAM" id="SSF47413">
    <property type="entry name" value="lambda repressor-like DNA-binding domains"/>
    <property type="match status" value="1"/>
</dbReference>
<evidence type="ECO:0000256" key="1">
    <source>
        <dbReference type="ARBA" id="ARBA00023015"/>
    </source>
</evidence>
<dbReference type="CDD" id="cd01392">
    <property type="entry name" value="HTH_LacI"/>
    <property type="match status" value="1"/>
</dbReference>